<dbReference type="Proteomes" id="UP000007110">
    <property type="component" value="Unassembled WGS sequence"/>
</dbReference>
<evidence type="ECO:0000256" key="9">
    <source>
        <dbReference type="SAM" id="Phobius"/>
    </source>
</evidence>
<proteinExistence type="inferred from homology"/>
<dbReference type="GeneID" id="584023"/>
<dbReference type="KEGG" id="spu:584023"/>
<reference evidence="11" key="2">
    <citation type="submission" date="2021-01" db="UniProtKB">
        <authorList>
            <consortium name="EnsemblMetazoa"/>
        </authorList>
    </citation>
    <scope>IDENTIFICATION</scope>
</reference>
<comment type="similarity">
    <text evidence="8">Belongs to the G-protein coupled receptor 1 family.</text>
</comment>
<dbReference type="InterPro" id="IPR017452">
    <property type="entry name" value="GPCR_Rhodpsn_7TM"/>
</dbReference>
<evidence type="ECO:0000259" key="10">
    <source>
        <dbReference type="PROSITE" id="PS50262"/>
    </source>
</evidence>
<keyword evidence="3 9" id="KW-1133">Transmembrane helix</keyword>
<feature type="transmembrane region" description="Helical" evidence="9">
    <location>
        <begin position="124"/>
        <end position="148"/>
    </location>
</feature>
<dbReference type="AlphaFoldDB" id="A0A7M7GJG1"/>
<dbReference type="PROSITE" id="PS50262">
    <property type="entry name" value="G_PROTEIN_RECEP_F1_2"/>
    <property type="match status" value="1"/>
</dbReference>
<feature type="domain" description="G-protein coupled receptors family 1 profile" evidence="10">
    <location>
        <begin position="63"/>
        <end position="341"/>
    </location>
</feature>
<dbReference type="PRINTS" id="PR00237">
    <property type="entry name" value="GPCRRHODOPSN"/>
</dbReference>
<dbReference type="OMA" id="IWIVLKN"/>
<dbReference type="InterPro" id="IPR000276">
    <property type="entry name" value="GPCR_Rhodpsn"/>
</dbReference>
<feature type="transmembrane region" description="Helical" evidence="9">
    <location>
        <begin position="328"/>
        <end position="344"/>
    </location>
</feature>
<feature type="transmembrane region" description="Helical" evidence="9">
    <location>
        <begin position="228"/>
        <end position="250"/>
    </location>
</feature>
<keyword evidence="7 8" id="KW-0807">Transducer</keyword>
<dbReference type="PANTHER" id="PTHR45695">
    <property type="entry name" value="LEUCOKININ RECEPTOR-RELATED"/>
    <property type="match status" value="1"/>
</dbReference>
<evidence type="ECO:0000313" key="11">
    <source>
        <dbReference type="EnsemblMetazoa" id="XP_003723810"/>
    </source>
</evidence>
<organism evidence="11 12">
    <name type="scientific">Strongylocentrotus purpuratus</name>
    <name type="common">Purple sea urchin</name>
    <dbReference type="NCBI Taxonomy" id="7668"/>
    <lineage>
        <taxon>Eukaryota</taxon>
        <taxon>Metazoa</taxon>
        <taxon>Echinodermata</taxon>
        <taxon>Eleutherozoa</taxon>
        <taxon>Echinozoa</taxon>
        <taxon>Echinoidea</taxon>
        <taxon>Euechinoidea</taxon>
        <taxon>Echinacea</taxon>
        <taxon>Camarodonta</taxon>
        <taxon>Echinidea</taxon>
        <taxon>Strongylocentrotidae</taxon>
        <taxon>Strongylocentrotus</taxon>
    </lineage>
</organism>
<keyword evidence="2 8" id="KW-0812">Transmembrane</keyword>
<dbReference type="GO" id="GO:0007186">
    <property type="term" value="P:G protein-coupled receptor signaling pathway"/>
    <property type="evidence" value="ECO:0000318"/>
    <property type="project" value="GO_Central"/>
</dbReference>
<dbReference type="GO" id="GO:0005886">
    <property type="term" value="C:plasma membrane"/>
    <property type="evidence" value="ECO:0000318"/>
    <property type="project" value="GO_Central"/>
</dbReference>
<feature type="transmembrane region" description="Helical" evidence="9">
    <location>
        <begin position="280"/>
        <end position="301"/>
    </location>
</feature>
<dbReference type="GO" id="GO:0008188">
    <property type="term" value="F:neuropeptide receptor activity"/>
    <property type="evidence" value="ECO:0000318"/>
    <property type="project" value="GO_Central"/>
</dbReference>
<evidence type="ECO:0000256" key="8">
    <source>
        <dbReference type="RuleBase" id="RU000688"/>
    </source>
</evidence>
<feature type="transmembrane region" description="Helical" evidence="9">
    <location>
        <begin position="169"/>
        <end position="194"/>
    </location>
</feature>
<keyword evidence="4 8" id="KW-0297">G-protein coupled receptor</keyword>
<evidence type="ECO:0000256" key="2">
    <source>
        <dbReference type="ARBA" id="ARBA00022692"/>
    </source>
</evidence>
<dbReference type="Pfam" id="PF00001">
    <property type="entry name" value="7tm_1"/>
    <property type="match status" value="1"/>
</dbReference>
<dbReference type="Gene3D" id="1.20.1070.10">
    <property type="entry name" value="Rhodopsin 7-helix transmembrane proteins"/>
    <property type="match status" value="1"/>
</dbReference>
<evidence type="ECO:0000256" key="1">
    <source>
        <dbReference type="ARBA" id="ARBA00004141"/>
    </source>
</evidence>
<feature type="transmembrane region" description="Helical" evidence="9">
    <location>
        <begin position="50"/>
        <end position="72"/>
    </location>
</feature>
<evidence type="ECO:0000313" key="12">
    <source>
        <dbReference type="Proteomes" id="UP000007110"/>
    </source>
</evidence>
<reference evidence="12" key="1">
    <citation type="submission" date="2015-02" db="EMBL/GenBank/DDBJ databases">
        <title>Genome sequencing for Strongylocentrotus purpuratus.</title>
        <authorList>
            <person name="Murali S."/>
            <person name="Liu Y."/>
            <person name="Vee V."/>
            <person name="English A."/>
            <person name="Wang M."/>
            <person name="Skinner E."/>
            <person name="Han Y."/>
            <person name="Muzny D.M."/>
            <person name="Worley K.C."/>
            <person name="Gibbs R.A."/>
        </authorList>
    </citation>
    <scope>NUCLEOTIDE SEQUENCE</scope>
</reference>
<evidence type="ECO:0000256" key="6">
    <source>
        <dbReference type="ARBA" id="ARBA00023170"/>
    </source>
</evidence>
<dbReference type="OrthoDB" id="10036964at2759"/>
<sequence>MMETTQAPIYVTEIISETSISVIIKEIVDNRTNLTTEQSWGSEEVFWPQVSIMIIVLIFGILANLSIIWIVLKNKRLRSTPNIIVVNLTVGDLLCLLVNLPFIIDFHVRHERHWVFGQFMCKFVHSSMVTSGCITVYSLMALAIERYLAIAWPWRNRDSSRCVRLSRSCFCGPTWQIVFLIWLGAFAVGAPIWFTAEVLVYEFLDYSVCMPLNLGDTFAQGYELFRLLIAYIIPLTVIIIAHTLTALALLKSVRGTVTGATAQVCASNRSTPRVRSRVKLAIVISILSVMFFIAWFPFYVYSMWVEFQYTQTVFNGRAMTQFAAWKDLPIYVLSCLNPIMLYILSTRFREQLFQDLFCCCAKQNFDWKPAETFSSLKSSFLTASTFRGRSTVGRRSSPSRQDRMLATANELTKF</sequence>
<dbReference type="CDD" id="cd00637">
    <property type="entry name" value="7tm_classA_rhodopsin-like"/>
    <property type="match status" value="1"/>
</dbReference>
<dbReference type="FunCoup" id="A0A7M7GJG1">
    <property type="interactions" value="254"/>
</dbReference>
<dbReference type="PANTHER" id="PTHR45695:SF26">
    <property type="entry name" value="NEUROPEPTIDE CCHAMIDE-1 RECEPTOR"/>
    <property type="match status" value="1"/>
</dbReference>
<feature type="transmembrane region" description="Helical" evidence="9">
    <location>
        <begin position="84"/>
        <end position="104"/>
    </location>
</feature>
<evidence type="ECO:0000256" key="3">
    <source>
        <dbReference type="ARBA" id="ARBA00022989"/>
    </source>
</evidence>
<dbReference type="InParanoid" id="A0A7M7GJG1"/>
<keyword evidence="12" id="KW-1185">Reference proteome</keyword>
<evidence type="ECO:0000256" key="7">
    <source>
        <dbReference type="ARBA" id="ARBA00023224"/>
    </source>
</evidence>
<comment type="subcellular location">
    <subcellularLocation>
        <location evidence="1">Membrane</location>
        <topology evidence="1">Multi-pass membrane protein</topology>
    </subcellularLocation>
</comment>
<keyword evidence="6 8" id="KW-0675">Receptor</keyword>
<protein>
    <recommendedName>
        <fullName evidence="10">G-protein coupled receptors family 1 profile domain-containing protein</fullName>
    </recommendedName>
</protein>
<dbReference type="PROSITE" id="PS00237">
    <property type="entry name" value="G_PROTEIN_RECEP_F1_1"/>
    <property type="match status" value="1"/>
</dbReference>
<accession>A0A7M7GJG1</accession>
<keyword evidence="5 9" id="KW-0472">Membrane</keyword>
<evidence type="ECO:0000256" key="5">
    <source>
        <dbReference type="ARBA" id="ARBA00023136"/>
    </source>
</evidence>
<evidence type="ECO:0000256" key="4">
    <source>
        <dbReference type="ARBA" id="ARBA00023040"/>
    </source>
</evidence>
<dbReference type="RefSeq" id="XP_003723810.2">
    <property type="nucleotide sequence ID" value="XM_003723762.3"/>
</dbReference>
<name>A0A7M7GJG1_STRPU</name>
<dbReference type="EnsemblMetazoa" id="XM_003723762">
    <property type="protein sequence ID" value="XP_003723810"/>
    <property type="gene ID" value="LOC584023"/>
</dbReference>
<dbReference type="SUPFAM" id="SSF81321">
    <property type="entry name" value="Family A G protein-coupled receptor-like"/>
    <property type="match status" value="1"/>
</dbReference>
<dbReference type="FunFam" id="1.20.1070.10:FF:000652">
    <property type="entry name" value="Uncharacterized protein"/>
    <property type="match status" value="1"/>
</dbReference>